<evidence type="ECO:0000313" key="1">
    <source>
        <dbReference type="EMBL" id="KPJ64719.1"/>
    </source>
</evidence>
<gene>
    <name evidence="1" type="ORF">AMJ44_12240</name>
</gene>
<sequence length="135" mass="14930">WIGAATKVDTNKAYVYRSTLSYSDFTLAINTNYGEASYPWYSPSDTIVIARVQYTGHFVSGSFAWEMLILDTNGDTVSWSDTLSTASSYFRVVDNSPDNATITPAEGINIDINELSGSNSLIQPAIIIEFYYLNP</sequence>
<reference evidence="1 2" key="1">
    <citation type="journal article" date="2015" name="Microbiome">
        <title>Genomic resolution of linkages in carbon, nitrogen, and sulfur cycling among widespread estuary sediment bacteria.</title>
        <authorList>
            <person name="Baker B.J."/>
            <person name="Lazar C.S."/>
            <person name="Teske A.P."/>
            <person name="Dick G.J."/>
        </authorList>
    </citation>
    <scope>NUCLEOTIDE SEQUENCE [LARGE SCALE GENOMIC DNA]</scope>
    <source>
        <strain evidence="1">DG_54_3</strain>
    </source>
</reference>
<dbReference type="EMBL" id="LIZX01000166">
    <property type="protein sequence ID" value="KPJ64719.1"/>
    <property type="molecule type" value="Genomic_DNA"/>
</dbReference>
<evidence type="ECO:0000313" key="2">
    <source>
        <dbReference type="Proteomes" id="UP000051861"/>
    </source>
</evidence>
<dbReference type="AlphaFoldDB" id="A0A0S7XR23"/>
<feature type="non-terminal residue" evidence="1">
    <location>
        <position position="1"/>
    </location>
</feature>
<accession>A0A0S7XR23</accession>
<name>A0A0S7XR23_UNCSA</name>
<dbReference type="Proteomes" id="UP000051861">
    <property type="component" value="Unassembled WGS sequence"/>
</dbReference>
<proteinExistence type="predicted"/>
<protein>
    <submittedName>
        <fullName evidence="1">Uncharacterized protein</fullName>
    </submittedName>
</protein>
<comment type="caution">
    <text evidence="1">The sequence shown here is derived from an EMBL/GenBank/DDBJ whole genome shotgun (WGS) entry which is preliminary data.</text>
</comment>
<organism evidence="1 2">
    <name type="scientific">candidate division WOR-1 bacterium DG_54_3</name>
    <dbReference type="NCBI Taxonomy" id="1703775"/>
    <lineage>
        <taxon>Bacteria</taxon>
        <taxon>Bacillati</taxon>
        <taxon>Saganbacteria</taxon>
    </lineage>
</organism>